<gene>
    <name evidence="2" type="ORF">HDG40_000615</name>
</gene>
<organism evidence="2 3">
    <name type="scientific">Paraburkholderia atlantica</name>
    <dbReference type="NCBI Taxonomy" id="2654982"/>
    <lineage>
        <taxon>Bacteria</taxon>
        <taxon>Pseudomonadati</taxon>
        <taxon>Pseudomonadota</taxon>
        <taxon>Betaproteobacteria</taxon>
        <taxon>Burkholderiales</taxon>
        <taxon>Burkholderiaceae</taxon>
        <taxon>Paraburkholderia</taxon>
    </lineage>
</organism>
<keyword evidence="1" id="KW-0732">Signal</keyword>
<reference evidence="2 3" key="1">
    <citation type="submission" date="2020-08" db="EMBL/GenBank/DDBJ databases">
        <title>Genomic Encyclopedia of Type Strains, Phase IV (KMG-V): Genome sequencing to study the core and pangenomes of soil and plant-associated prokaryotes.</title>
        <authorList>
            <person name="Whitman W."/>
        </authorList>
    </citation>
    <scope>NUCLEOTIDE SEQUENCE [LARGE SCALE GENOMIC DNA]</scope>
    <source>
        <strain evidence="2 3">JPY158</strain>
    </source>
</reference>
<comment type="caution">
    <text evidence="2">The sequence shown here is derived from an EMBL/GenBank/DDBJ whole genome shotgun (WGS) entry which is preliminary data.</text>
</comment>
<evidence type="ECO:0000313" key="2">
    <source>
        <dbReference type="EMBL" id="MBB5422474.1"/>
    </source>
</evidence>
<proteinExistence type="predicted"/>
<dbReference type="EMBL" id="JACHDD010000001">
    <property type="protein sequence ID" value="MBB5422474.1"/>
    <property type="molecule type" value="Genomic_DNA"/>
</dbReference>
<feature type="chain" id="PRO_5030708770" evidence="1">
    <location>
        <begin position="45"/>
        <end position="102"/>
    </location>
</feature>
<dbReference type="Proteomes" id="UP000592780">
    <property type="component" value="Unassembled WGS sequence"/>
</dbReference>
<protein>
    <submittedName>
        <fullName evidence="2">Outer membrane lipoprotein SlyB</fullName>
    </submittedName>
</protein>
<evidence type="ECO:0000313" key="3">
    <source>
        <dbReference type="Proteomes" id="UP000592780"/>
    </source>
</evidence>
<evidence type="ECO:0000256" key="1">
    <source>
        <dbReference type="SAM" id="SignalP"/>
    </source>
</evidence>
<keyword evidence="3" id="KW-1185">Reference proteome</keyword>
<sequence>MKKTPGHPNFDPLKHMVLAMKAGFIRTALGALAVSLAMAGTANAAGCLKGAVVGGVAGHYAGHHAVVGAVGGCIVGRHMAKKHAEEQQAAAQAAPHQQAKMQ</sequence>
<feature type="signal peptide" evidence="1">
    <location>
        <begin position="1"/>
        <end position="44"/>
    </location>
</feature>
<accession>A0A7W8Q3A7</accession>
<name>A0A7W8Q3A7_PARAM</name>
<keyword evidence="2" id="KW-0449">Lipoprotein</keyword>
<dbReference type="AlphaFoldDB" id="A0A7W8Q3A7"/>